<dbReference type="AlphaFoldDB" id="A0A4C1U629"/>
<protein>
    <submittedName>
        <fullName evidence="2">Uncharacterized protein</fullName>
    </submittedName>
</protein>
<sequence>MMADNCVGEKRDRLRSHPYLCCLLGQKKVHIAHTSLRLSNVRQANQGFPYTISDILVARYCGERRGRSYLTNGCPLNALSFHVMYMPLVPVYCSALSLARSAQAEHDNESCFFAKSEDLAVPPPSQAQSYHPFLEATRVTFDPSLVPKHALRPQRRGKRRRPGDRVKGEPARRGVIPLIEEARRQIWRNDVRFFRESPSLADLYGRKIITVTATPDFGLTCAGLFDTVSPLINLGTNGDLRVLHTEMRSPD</sequence>
<proteinExistence type="predicted"/>
<feature type="compositionally biased region" description="Basic and acidic residues" evidence="1">
    <location>
        <begin position="163"/>
        <end position="172"/>
    </location>
</feature>
<feature type="compositionally biased region" description="Basic residues" evidence="1">
    <location>
        <begin position="150"/>
        <end position="162"/>
    </location>
</feature>
<evidence type="ECO:0000313" key="3">
    <source>
        <dbReference type="Proteomes" id="UP000299102"/>
    </source>
</evidence>
<accession>A0A4C1U629</accession>
<name>A0A4C1U629_EUMVA</name>
<dbReference type="Proteomes" id="UP000299102">
    <property type="component" value="Unassembled WGS sequence"/>
</dbReference>
<comment type="caution">
    <text evidence="2">The sequence shown here is derived from an EMBL/GenBank/DDBJ whole genome shotgun (WGS) entry which is preliminary data.</text>
</comment>
<evidence type="ECO:0000313" key="2">
    <source>
        <dbReference type="EMBL" id="GBP21822.1"/>
    </source>
</evidence>
<feature type="region of interest" description="Disordered" evidence="1">
    <location>
        <begin position="150"/>
        <end position="172"/>
    </location>
</feature>
<organism evidence="2 3">
    <name type="scientific">Eumeta variegata</name>
    <name type="common">Bagworm moth</name>
    <name type="synonym">Eumeta japonica</name>
    <dbReference type="NCBI Taxonomy" id="151549"/>
    <lineage>
        <taxon>Eukaryota</taxon>
        <taxon>Metazoa</taxon>
        <taxon>Ecdysozoa</taxon>
        <taxon>Arthropoda</taxon>
        <taxon>Hexapoda</taxon>
        <taxon>Insecta</taxon>
        <taxon>Pterygota</taxon>
        <taxon>Neoptera</taxon>
        <taxon>Endopterygota</taxon>
        <taxon>Lepidoptera</taxon>
        <taxon>Glossata</taxon>
        <taxon>Ditrysia</taxon>
        <taxon>Tineoidea</taxon>
        <taxon>Psychidae</taxon>
        <taxon>Oiketicinae</taxon>
        <taxon>Eumeta</taxon>
    </lineage>
</organism>
<evidence type="ECO:0000256" key="1">
    <source>
        <dbReference type="SAM" id="MobiDB-lite"/>
    </source>
</evidence>
<dbReference type="OrthoDB" id="6931130at2759"/>
<gene>
    <name evidence="2" type="ORF">EVAR_6794_1</name>
</gene>
<keyword evidence="3" id="KW-1185">Reference proteome</keyword>
<reference evidence="2 3" key="1">
    <citation type="journal article" date="2019" name="Commun. Biol.">
        <title>The bagworm genome reveals a unique fibroin gene that provides high tensile strength.</title>
        <authorList>
            <person name="Kono N."/>
            <person name="Nakamura H."/>
            <person name="Ohtoshi R."/>
            <person name="Tomita M."/>
            <person name="Numata K."/>
            <person name="Arakawa K."/>
        </authorList>
    </citation>
    <scope>NUCLEOTIDE SEQUENCE [LARGE SCALE GENOMIC DNA]</scope>
</reference>
<dbReference type="EMBL" id="BGZK01000133">
    <property type="protein sequence ID" value="GBP21822.1"/>
    <property type="molecule type" value="Genomic_DNA"/>
</dbReference>